<sequence length="195" mass="20902">MIRKISRSMAALVALLFVGACVTVNIYFPAAEVSKTADQIVEDVYAAPEGENAAPQGVPPSSSLARMLASLVSPAVAHAQQETTVSNAAIRGLKDQIAQNHQQLVPFYNSGNVGIAADGSLALRNNDGLSVQQVASVQRIIAADNAARRNLYAEVAKALNTTETGRVQAVFARTWRDKAQSGWWIQEDNGAWRQK</sequence>
<proteinExistence type="predicted"/>
<name>S7TE65_9BACT</name>
<comment type="caution">
    <text evidence="1">The sequence shown here is derived from an EMBL/GenBank/DDBJ whole genome shotgun (WGS) entry which is preliminary data.</text>
</comment>
<dbReference type="STRING" id="1121439.dsat_2233"/>
<gene>
    <name evidence="1" type="ORF">dsat_2233</name>
</gene>
<dbReference type="PROSITE" id="PS51257">
    <property type="entry name" value="PROKAR_LIPOPROTEIN"/>
    <property type="match status" value="1"/>
</dbReference>
<dbReference type="InterPro" id="IPR008309">
    <property type="entry name" value="YdbL"/>
</dbReference>
<evidence type="ECO:0000313" key="2">
    <source>
        <dbReference type="Proteomes" id="UP000014975"/>
    </source>
</evidence>
<keyword evidence="2" id="KW-1185">Reference proteome</keyword>
<dbReference type="EMBL" id="ATHI01000005">
    <property type="protein sequence ID" value="EPR34870.1"/>
    <property type="molecule type" value="Genomic_DNA"/>
</dbReference>
<dbReference type="OrthoDB" id="8526313at2"/>
<dbReference type="eggNOG" id="COG3784">
    <property type="taxonomic scope" value="Bacteria"/>
</dbReference>
<dbReference type="PATRIC" id="fig|1121439.3.peg.621"/>
<dbReference type="Pfam" id="PF07027">
    <property type="entry name" value="DUF1318"/>
    <property type="match status" value="1"/>
</dbReference>
<dbReference type="Proteomes" id="UP000014975">
    <property type="component" value="Unassembled WGS sequence"/>
</dbReference>
<reference evidence="1 2" key="1">
    <citation type="journal article" date="2013" name="Genome Announc.">
        <title>Draft genome sequences for three mercury-methylating, sulfate-reducing bacteria.</title>
        <authorList>
            <person name="Brown S.D."/>
            <person name="Hurt R.A.Jr."/>
            <person name="Gilmour C.C."/>
            <person name="Elias D.A."/>
        </authorList>
    </citation>
    <scope>NUCLEOTIDE SEQUENCE [LARGE SCALE GENOMIC DNA]</scope>
    <source>
        <strain evidence="1 2">DSM 16529</strain>
    </source>
</reference>
<protein>
    <submittedName>
        <fullName evidence="1">Putative conserved protein UCP025560</fullName>
    </submittedName>
</protein>
<evidence type="ECO:0000313" key="1">
    <source>
        <dbReference type="EMBL" id="EPR34870.1"/>
    </source>
</evidence>
<organism evidence="1 2">
    <name type="scientific">Alkalidesulfovibrio alkalitolerans DSM 16529</name>
    <dbReference type="NCBI Taxonomy" id="1121439"/>
    <lineage>
        <taxon>Bacteria</taxon>
        <taxon>Pseudomonadati</taxon>
        <taxon>Thermodesulfobacteriota</taxon>
        <taxon>Desulfovibrionia</taxon>
        <taxon>Desulfovibrionales</taxon>
        <taxon>Desulfovibrionaceae</taxon>
        <taxon>Alkalidesulfovibrio</taxon>
    </lineage>
</organism>
<dbReference type="AlphaFoldDB" id="S7TE65"/>
<accession>S7TE65</accession>
<dbReference type="RefSeq" id="WP_020886119.1">
    <property type="nucleotide sequence ID" value="NZ_ATHI01000005.1"/>
</dbReference>